<feature type="transmembrane region" description="Helical" evidence="2">
    <location>
        <begin position="414"/>
        <end position="437"/>
    </location>
</feature>
<keyword evidence="2" id="KW-0812">Transmembrane</keyword>
<evidence type="ECO:0000256" key="1">
    <source>
        <dbReference type="SAM" id="MobiDB-lite"/>
    </source>
</evidence>
<dbReference type="Gene3D" id="3.30.70.1430">
    <property type="entry name" value="Multidrug efflux transporter AcrB pore domain"/>
    <property type="match status" value="2"/>
</dbReference>
<dbReference type="Gene3D" id="3.30.2090.10">
    <property type="entry name" value="Multidrug efflux transporter AcrB TolC docking domain, DN and DC subdomains"/>
    <property type="match status" value="2"/>
</dbReference>
<feature type="transmembrane region" description="Helical" evidence="2">
    <location>
        <begin position="1074"/>
        <end position="1095"/>
    </location>
</feature>
<dbReference type="Proteomes" id="UP000654401">
    <property type="component" value="Unassembled WGS sequence"/>
</dbReference>
<reference evidence="3 4" key="1">
    <citation type="submission" date="2020-08" db="EMBL/GenBank/DDBJ databases">
        <title>Bridging the membrane lipid divide: bacteria of the FCB group superphylum have the potential to synthesize archaeal ether lipids.</title>
        <authorList>
            <person name="Villanueva L."/>
            <person name="Von Meijenfeldt F.A.B."/>
            <person name="Westbye A.B."/>
            <person name="Yadav S."/>
            <person name="Hopmans E.C."/>
            <person name="Dutilh B.E."/>
            <person name="Sinninghe Damste J.S."/>
        </authorList>
    </citation>
    <scope>NUCLEOTIDE SEQUENCE [LARGE SCALE GENOMIC DNA]</scope>
    <source>
        <strain evidence="3">NIOZ-UU100</strain>
    </source>
</reference>
<dbReference type="GO" id="GO:0005886">
    <property type="term" value="C:plasma membrane"/>
    <property type="evidence" value="ECO:0007669"/>
    <property type="project" value="TreeGrafter"/>
</dbReference>
<keyword evidence="2" id="KW-1133">Transmembrane helix</keyword>
<dbReference type="Gene3D" id="3.30.70.1320">
    <property type="entry name" value="Multidrug efflux transporter AcrB pore domain like"/>
    <property type="match status" value="1"/>
</dbReference>
<dbReference type="GO" id="GO:0042910">
    <property type="term" value="F:xenobiotic transmembrane transporter activity"/>
    <property type="evidence" value="ECO:0007669"/>
    <property type="project" value="TreeGrafter"/>
</dbReference>
<protein>
    <submittedName>
        <fullName evidence="3">Efflux RND transporter permease subunit</fullName>
    </submittedName>
</protein>
<feature type="transmembrane region" description="Helical" evidence="2">
    <location>
        <begin position="388"/>
        <end position="407"/>
    </location>
</feature>
<proteinExistence type="predicted"/>
<comment type="caution">
    <text evidence="3">The sequence shown here is derived from an EMBL/GenBank/DDBJ whole genome shotgun (WGS) entry which is preliminary data.</text>
</comment>
<feature type="transmembrane region" description="Helical" evidence="2">
    <location>
        <begin position="517"/>
        <end position="541"/>
    </location>
</feature>
<dbReference type="EMBL" id="JACNFK010000023">
    <property type="protein sequence ID" value="MBC8519457.1"/>
    <property type="molecule type" value="Genomic_DNA"/>
</dbReference>
<dbReference type="SUPFAM" id="SSF82866">
    <property type="entry name" value="Multidrug efflux transporter AcrB transmembrane domain"/>
    <property type="match status" value="2"/>
</dbReference>
<dbReference type="PANTHER" id="PTHR32063:SF16">
    <property type="entry name" value="CATION EFFLUX SYSTEM (ACRB_ACRD_ACRF FAMILY)"/>
    <property type="match status" value="1"/>
</dbReference>
<feature type="transmembrane region" description="Helical" evidence="2">
    <location>
        <begin position="485"/>
        <end position="505"/>
    </location>
</feature>
<sequence length="1111" mass="121933">MSDHKEPTPGEELPPETSEPESHDFTGNVTGDVDEVTKELGFAGGLAESFIHSPLSPLFFIAMMVVGIWGLIATPRQEDPQISVPMIDIFFPAPGLSSGEVANQIIDPFERVLSEIPKIKHVYSASDREYGIITIQFKVGEPMGPSIVQVHSKIQSNLDLLPQGIKPPMVKPKEVDDVPSVTLTLWSEEVDDETLRTLGVSVLQHLKQIPQTGVGFVTGGRSRQVRIEILPERLAGFGVSPGQIVHAVQTANTGHTVGSIEMQDRFFFVESGGFLSKVDEVKQLVVGQHRGTPVFLRDVARVSEGPQETKEIVTFSTGLASTHEKSVKDAAAVTIALAKQRGSNGVSVVNSILDEVNNNLKGYLIPDNVHVEVTRNYGESANNKVNDLLFKLFVATAAVTLLVWLSLGIKPSIVVLLTIPVVLVGTVFVAMLMGYTIDRVSLFALIFSIGFLVDNAIVIVENIYRRWLMAGTMDTKTAVDAVREVGNPTVLATYTVVAALIPMGFVSGMMGPYMEPIPALGSVAMVLSLFAALVFAPWLAMRIAPSMDKLRKMEERDEKIDEKMDVFFRKAILSLANNKTLGWSFLLGLILSFFAAMYMFYNTVVPVKMLPFDNKSSFSVVIDMPDGTALPTTANFTRQVAAELSNIEEIVATQNYIGTAQPFDFNGLVRHYYLRQFPWQAEVAVQLTDKTMRDRTSHEIASYVREQLQPIAEAAGVAITVVEMPPGPPVLQTVVAEIHGPDAETRRQVADDITQIFRDSERISDVDNLMRSSMETWRFEIDREKASRQGISVETINQHLAMVMGEFKAATIFQSLILEPTYIVMTIPIEKRSHLHRLGDLPIMTMDQRTIPLSELGKFVKVQRDPIIFHKDLRNVEFVVGDAVGRLGAPIYAMLDVERLLEETGYVTPDGVSLRSGEYTGAPANDKQTGFEWGGEWTVTYETFRDMGIAFGVALVAIYMLVVWAFGNFVIPAIIMSPIPLTLLGIVPGHWIMNAEFTATSMIGWIALAGIIVRNSILMVDFTMHAFRGGMSLTDSVILAAKSRTRPILITALALVLGSAVILTDPIFQGMAVSLLFGVFVSTLLTLLVIPLGCISAGDKVFMEPEDKGAQ</sequence>
<dbReference type="Gene3D" id="3.30.70.1440">
    <property type="entry name" value="Multidrug efflux transporter AcrB pore domain"/>
    <property type="match status" value="1"/>
</dbReference>
<dbReference type="Pfam" id="PF00873">
    <property type="entry name" value="ACR_tran"/>
    <property type="match status" value="1"/>
</dbReference>
<evidence type="ECO:0000313" key="3">
    <source>
        <dbReference type="EMBL" id="MBC8519457.1"/>
    </source>
</evidence>
<evidence type="ECO:0000256" key="2">
    <source>
        <dbReference type="SAM" id="Phobius"/>
    </source>
</evidence>
<feature type="transmembrane region" description="Helical" evidence="2">
    <location>
        <begin position="1048"/>
        <end position="1068"/>
    </location>
</feature>
<feature type="transmembrane region" description="Helical" evidence="2">
    <location>
        <begin position="55"/>
        <end position="72"/>
    </location>
</feature>
<organism evidence="3 4">
    <name type="scientific">Candidatus Thiopontia autotrophica</name>
    <dbReference type="NCBI Taxonomy" id="2841688"/>
    <lineage>
        <taxon>Bacteria</taxon>
        <taxon>Pseudomonadati</taxon>
        <taxon>Pseudomonadota</taxon>
        <taxon>Gammaproteobacteria</taxon>
        <taxon>Candidatus Thiopontia</taxon>
    </lineage>
</organism>
<feature type="region of interest" description="Disordered" evidence="1">
    <location>
        <begin position="1"/>
        <end position="30"/>
    </location>
</feature>
<gene>
    <name evidence="3" type="ORF">H8D24_03495</name>
</gene>
<dbReference type="AlphaFoldDB" id="A0A8J6PA02"/>
<feature type="transmembrane region" description="Helical" evidence="2">
    <location>
        <begin position="580"/>
        <end position="601"/>
    </location>
</feature>
<dbReference type="SUPFAM" id="SSF82714">
    <property type="entry name" value="Multidrug efflux transporter AcrB TolC docking domain, DN and DC subdomains"/>
    <property type="match status" value="2"/>
</dbReference>
<dbReference type="PRINTS" id="PR00702">
    <property type="entry name" value="ACRIFLAVINRP"/>
</dbReference>
<evidence type="ECO:0000313" key="4">
    <source>
        <dbReference type="Proteomes" id="UP000654401"/>
    </source>
</evidence>
<dbReference type="Gene3D" id="1.20.1640.10">
    <property type="entry name" value="Multidrug efflux transporter AcrB transmembrane domain"/>
    <property type="match status" value="2"/>
</dbReference>
<name>A0A8J6PA02_9GAMM</name>
<dbReference type="PANTHER" id="PTHR32063">
    <property type="match status" value="1"/>
</dbReference>
<dbReference type="InterPro" id="IPR027463">
    <property type="entry name" value="AcrB_DN_DC_subdom"/>
</dbReference>
<accession>A0A8J6PA02</accession>
<keyword evidence="2" id="KW-0472">Membrane</keyword>
<dbReference type="InterPro" id="IPR001036">
    <property type="entry name" value="Acrflvin-R"/>
</dbReference>
<feature type="transmembrane region" description="Helical" evidence="2">
    <location>
        <begin position="947"/>
        <end position="966"/>
    </location>
</feature>
<dbReference type="SUPFAM" id="SSF82693">
    <property type="entry name" value="Multidrug efflux transporter AcrB pore domain, PN1, PN2, PC1 and PC2 subdomains"/>
    <property type="match status" value="2"/>
</dbReference>
<feature type="transmembrane region" description="Helical" evidence="2">
    <location>
        <begin position="443"/>
        <end position="464"/>
    </location>
</feature>